<organism evidence="4 5">
    <name type="scientific">Kaustia mangrovi</name>
    <dbReference type="NCBI Taxonomy" id="2593653"/>
    <lineage>
        <taxon>Bacteria</taxon>
        <taxon>Pseudomonadati</taxon>
        <taxon>Pseudomonadota</taxon>
        <taxon>Alphaproteobacteria</taxon>
        <taxon>Hyphomicrobiales</taxon>
        <taxon>Parvibaculaceae</taxon>
        <taxon>Kaustia</taxon>
    </lineage>
</organism>
<dbReference type="Pfam" id="PF00497">
    <property type="entry name" value="SBP_bac_3"/>
    <property type="match status" value="1"/>
</dbReference>
<accession>A0A7S8HD37</accession>
<evidence type="ECO:0000313" key="5">
    <source>
        <dbReference type="Proteomes" id="UP000593594"/>
    </source>
</evidence>
<dbReference type="PANTHER" id="PTHR35936">
    <property type="entry name" value="MEMBRANE-BOUND LYTIC MUREIN TRANSGLYCOSYLASE F"/>
    <property type="match status" value="1"/>
</dbReference>
<dbReference type="KEGG" id="kmn:HW532_16120"/>
<protein>
    <submittedName>
        <fullName evidence="4">Transporter substrate-binding domain-containing protein</fullName>
    </submittedName>
</protein>
<evidence type="ECO:0000313" key="4">
    <source>
        <dbReference type="EMBL" id="QPC44084.1"/>
    </source>
</evidence>
<feature type="domain" description="Solute-binding protein family 3/N-terminal" evidence="3">
    <location>
        <begin position="33"/>
        <end position="250"/>
    </location>
</feature>
<dbReference type="AlphaFoldDB" id="A0A7S8HD37"/>
<dbReference type="Proteomes" id="UP000593594">
    <property type="component" value="Chromosome"/>
</dbReference>
<dbReference type="SMART" id="SM00062">
    <property type="entry name" value="PBPb"/>
    <property type="match status" value="1"/>
</dbReference>
<dbReference type="PANTHER" id="PTHR35936:SF34">
    <property type="entry name" value="ABC TRANSPORTER EXTRACELLULAR-BINDING PROTEIN YCKB-RELATED"/>
    <property type="match status" value="1"/>
</dbReference>
<keyword evidence="5" id="KW-1185">Reference proteome</keyword>
<dbReference type="InterPro" id="IPR001638">
    <property type="entry name" value="Solute-binding_3/MltF_N"/>
</dbReference>
<feature type="signal peptide" evidence="2">
    <location>
        <begin position="1"/>
        <end position="23"/>
    </location>
</feature>
<reference evidence="4 5" key="1">
    <citation type="submission" date="2020-06" db="EMBL/GenBank/DDBJ databases">
        <title>Genome sequence of 2 isolates from Red Sea Mangroves.</title>
        <authorList>
            <person name="Sefrji F."/>
            <person name="Michoud G."/>
            <person name="Merlino G."/>
            <person name="Daffonchio D."/>
        </authorList>
    </citation>
    <scope>NUCLEOTIDE SEQUENCE [LARGE SCALE GENOMIC DNA]</scope>
    <source>
        <strain evidence="4 5">R1DC25</strain>
    </source>
</reference>
<dbReference type="SUPFAM" id="SSF53850">
    <property type="entry name" value="Periplasmic binding protein-like II"/>
    <property type="match status" value="1"/>
</dbReference>
<name>A0A7S8HD37_9HYPH</name>
<evidence type="ECO:0000259" key="3">
    <source>
        <dbReference type="SMART" id="SM00062"/>
    </source>
</evidence>
<evidence type="ECO:0000256" key="1">
    <source>
        <dbReference type="ARBA" id="ARBA00022729"/>
    </source>
</evidence>
<dbReference type="EMBL" id="CP058214">
    <property type="protein sequence ID" value="QPC44084.1"/>
    <property type="molecule type" value="Genomic_DNA"/>
</dbReference>
<keyword evidence="1 2" id="KW-0732">Signal</keyword>
<sequence>MIRQIMLSVAMLVGIGSATMVQAEEYELLEPGKLQVATEGTYAPFSMRAPDGTLDGLEIRVMSEIAKRLDLEYVPVLIKWDSLLVGLQANQFDVISAAMDITEARQEQVTFADGWLESGGRVVIPLESDIKSAADIKGRTVGALVASNWSKIAEEKGASVKTYKAESDAMQDLVNGNIDAVITDSIAAAYAITDAKMPLKMTDDYVSHVQKGFAFKKGKPKLVAAVNEALAEMIADGTYAELTTELVGFSPAPKDPIKTIE</sequence>
<proteinExistence type="predicted"/>
<gene>
    <name evidence="4" type="ORF">HW532_16120</name>
</gene>
<feature type="chain" id="PRO_5032718943" evidence="2">
    <location>
        <begin position="24"/>
        <end position="261"/>
    </location>
</feature>
<evidence type="ECO:0000256" key="2">
    <source>
        <dbReference type="SAM" id="SignalP"/>
    </source>
</evidence>
<dbReference type="Gene3D" id="3.40.190.10">
    <property type="entry name" value="Periplasmic binding protein-like II"/>
    <property type="match status" value="2"/>
</dbReference>
<dbReference type="CDD" id="cd13626">
    <property type="entry name" value="PBP2_Cystine_like"/>
    <property type="match status" value="1"/>
</dbReference>